<comment type="subcellular location">
    <subcellularLocation>
        <location evidence="2">Membrane</location>
    </subcellularLocation>
</comment>
<dbReference type="GO" id="GO:0016705">
    <property type="term" value="F:oxidoreductase activity, acting on paired donors, with incorporation or reduction of molecular oxygen"/>
    <property type="evidence" value="ECO:0007669"/>
    <property type="project" value="InterPro"/>
</dbReference>
<comment type="cofactor">
    <cofactor evidence="1">
        <name>heme</name>
        <dbReference type="ChEBI" id="CHEBI:30413"/>
    </cofactor>
</comment>
<dbReference type="EMBL" id="JAGPNK010000003">
    <property type="protein sequence ID" value="KAH7325055.1"/>
    <property type="molecule type" value="Genomic_DNA"/>
</dbReference>
<dbReference type="SUPFAM" id="SSF48264">
    <property type="entry name" value="Cytochrome P450"/>
    <property type="match status" value="1"/>
</dbReference>
<keyword evidence="14" id="KW-1185">Reference proteome</keyword>
<evidence type="ECO:0000256" key="3">
    <source>
        <dbReference type="ARBA" id="ARBA00004685"/>
    </source>
</evidence>
<evidence type="ECO:0000256" key="11">
    <source>
        <dbReference type="ARBA" id="ARBA00023033"/>
    </source>
</evidence>
<keyword evidence="11" id="KW-0503">Monooxygenase</keyword>
<evidence type="ECO:0000256" key="7">
    <source>
        <dbReference type="ARBA" id="ARBA00022723"/>
    </source>
</evidence>
<evidence type="ECO:0000313" key="13">
    <source>
        <dbReference type="EMBL" id="KAH7325055.1"/>
    </source>
</evidence>
<evidence type="ECO:0000256" key="6">
    <source>
        <dbReference type="ARBA" id="ARBA00022692"/>
    </source>
</evidence>
<dbReference type="Proteomes" id="UP000813444">
    <property type="component" value="Unassembled WGS sequence"/>
</dbReference>
<keyword evidence="6" id="KW-0812">Transmembrane</keyword>
<sequence>MAAPTKDLSLHAIAKEWNDQRGVDGIGFVRALRSILTSHLPQLQPRLESIINNSLHGELRNVGPNGSCNAISLMSQDSDPSQLFCLLWRRPWLMQVAAHNDEFTRAALEFPQVTVFAAEILRLSPGFLQPLIASWATNGHWSSTTLFKHLAPIVEKRLALRDRPSKSLPPTDCMQWIIDTSPRKNPWTTSRTVGEIMALWFGSIHQLAMVRRRKALKSFVFSDGSSINKGDWVCVPQAAMMRDPQRYNWAHIFDGFRFARANEALRRGHEQHDVPDSKESTLTDATLDWPIWGFGNTACPGRFYAALVGKLFMIRILDRYDCRMRDPAASRFRVWRSSMVPRNDTIVEGCLE</sequence>
<dbReference type="Pfam" id="PF00067">
    <property type="entry name" value="p450"/>
    <property type="match status" value="1"/>
</dbReference>
<evidence type="ECO:0000256" key="4">
    <source>
        <dbReference type="ARBA" id="ARBA00010617"/>
    </source>
</evidence>
<dbReference type="GO" id="GO:0016020">
    <property type="term" value="C:membrane"/>
    <property type="evidence" value="ECO:0007669"/>
    <property type="project" value="UniProtKB-SubCell"/>
</dbReference>
<proteinExistence type="inferred from homology"/>
<dbReference type="GO" id="GO:0005506">
    <property type="term" value="F:iron ion binding"/>
    <property type="evidence" value="ECO:0007669"/>
    <property type="project" value="InterPro"/>
</dbReference>
<evidence type="ECO:0000313" key="14">
    <source>
        <dbReference type="Proteomes" id="UP000813444"/>
    </source>
</evidence>
<protein>
    <submittedName>
        <fullName evidence="13">Cytochrome P450</fullName>
    </submittedName>
</protein>
<dbReference type="Gene3D" id="1.10.630.10">
    <property type="entry name" value="Cytochrome P450"/>
    <property type="match status" value="1"/>
</dbReference>
<evidence type="ECO:0000256" key="8">
    <source>
        <dbReference type="ARBA" id="ARBA00022989"/>
    </source>
</evidence>
<dbReference type="GO" id="GO:0004497">
    <property type="term" value="F:monooxygenase activity"/>
    <property type="evidence" value="ECO:0007669"/>
    <property type="project" value="UniProtKB-KW"/>
</dbReference>
<name>A0A8K0WW36_9HYPO</name>
<evidence type="ECO:0000256" key="5">
    <source>
        <dbReference type="ARBA" id="ARBA00022617"/>
    </source>
</evidence>
<gene>
    <name evidence="13" type="ORF">B0I35DRAFT_449805</name>
</gene>
<reference evidence="13" key="1">
    <citation type="journal article" date="2021" name="Nat. Commun.">
        <title>Genetic determinants of endophytism in the Arabidopsis root mycobiome.</title>
        <authorList>
            <person name="Mesny F."/>
            <person name="Miyauchi S."/>
            <person name="Thiergart T."/>
            <person name="Pickel B."/>
            <person name="Atanasova L."/>
            <person name="Karlsson M."/>
            <person name="Huettel B."/>
            <person name="Barry K.W."/>
            <person name="Haridas S."/>
            <person name="Chen C."/>
            <person name="Bauer D."/>
            <person name="Andreopoulos W."/>
            <person name="Pangilinan J."/>
            <person name="LaButti K."/>
            <person name="Riley R."/>
            <person name="Lipzen A."/>
            <person name="Clum A."/>
            <person name="Drula E."/>
            <person name="Henrissat B."/>
            <person name="Kohler A."/>
            <person name="Grigoriev I.V."/>
            <person name="Martin F.M."/>
            <person name="Hacquard S."/>
        </authorList>
    </citation>
    <scope>NUCLEOTIDE SEQUENCE</scope>
    <source>
        <strain evidence="13">MPI-CAGE-CH-0235</strain>
    </source>
</reference>
<dbReference type="GO" id="GO:0020037">
    <property type="term" value="F:heme binding"/>
    <property type="evidence" value="ECO:0007669"/>
    <property type="project" value="InterPro"/>
</dbReference>
<comment type="pathway">
    <text evidence="3">Mycotoxin biosynthesis.</text>
</comment>
<keyword evidence="10" id="KW-0408">Iron</keyword>
<comment type="caution">
    <text evidence="13">The sequence shown here is derived from an EMBL/GenBank/DDBJ whole genome shotgun (WGS) entry which is preliminary data.</text>
</comment>
<keyword evidence="9" id="KW-0560">Oxidoreductase</keyword>
<dbReference type="OrthoDB" id="1844152at2759"/>
<keyword evidence="7" id="KW-0479">Metal-binding</keyword>
<comment type="similarity">
    <text evidence="4">Belongs to the cytochrome P450 family.</text>
</comment>
<accession>A0A8K0WW36</accession>
<evidence type="ECO:0000256" key="10">
    <source>
        <dbReference type="ARBA" id="ARBA00023004"/>
    </source>
</evidence>
<dbReference type="AlphaFoldDB" id="A0A8K0WW36"/>
<keyword evidence="8" id="KW-1133">Transmembrane helix</keyword>
<organism evidence="13 14">
    <name type="scientific">Stachybotrys elegans</name>
    <dbReference type="NCBI Taxonomy" id="80388"/>
    <lineage>
        <taxon>Eukaryota</taxon>
        <taxon>Fungi</taxon>
        <taxon>Dikarya</taxon>
        <taxon>Ascomycota</taxon>
        <taxon>Pezizomycotina</taxon>
        <taxon>Sordariomycetes</taxon>
        <taxon>Hypocreomycetidae</taxon>
        <taxon>Hypocreales</taxon>
        <taxon>Stachybotryaceae</taxon>
        <taxon>Stachybotrys</taxon>
    </lineage>
</organism>
<evidence type="ECO:0000256" key="9">
    <source>
        <dbReference type="ARBA" id="ARBA00023002"/>
    </source>
</evidence>
<keyword evidence="12" id="KW-0472">Membrane</keyword>
<evidence type="ECO:0000256" key="2">
    <source>
        <dbReference type="ARBA" id="ARBA00004370"/>
    </source>
</evidence>
<dbReference type="InterPro" id="IPR001128">
    <property type="entry name" value="Cyt_P450"/>
</dbReference>
<dbReference type="PANTHER" id="PTHR46206">
    <property type="entry name" value="CYTOCHROME P450"/>
    <property type="match status" value="1"/>
</dbReference>
<evidence type="ECO:0000256" key="1">
    <source>
        <dbReference type="ARBA" id="ARBA00001971"/>
    </source>
</evidence>
<evidence type="ECO:0000256" key="12">
    <source>
        <dbReference type="ARBA" id="ARBA00023136"/>
    </source>
</evidence>
<dbReference type="InterPro" id="IPR036396">
    <property type="entry name" value="Cyt_P450_sf"/>
</dbReference>
<keyword evidence="5" id="KW-0349">Heme</keyword>
<dbReference type="PANTHER" id="PTHR46206:SF5">
    <property type="entry name" value="P450, PUTATIVE (EUROFUNG)-RELATED"/>
    <property type="match status" value="1"/>
</dbReference>